<dbReference type="GO" id="GO:0005829">
    <property type="term" value="C:cytosol"/>
    <property type="evidence" value="ECO:0007669"/>
    <property type="project" value="TreeGrafter"/>
</dbReference>
<feature type="binding site" evidence="13">
    <location>
        <position position="150"/>
    </location>
    <ligand>
        <name>Mg(2+)</name>
        <dbReference type="ChEBI" id="CHEBI:18420"/>
        <label>1</label>
    </ligand>
</feature>
<accession>A0A0C5VI19</accession>
<evidence type="ECO:0000256" key="7">
    <source>
        <dbReference type="ARBA" id="ARBA00022842"/>
    </source>
</evidence>
<dbReference type="SUPFAM" id="SSF55811">
    <property type="entry name" value="Nudix"/>
    <property type="match status" value="1"/>
</dbReference>
<dbReference type="GO" id="GO:0019693">
    <property type="term" value="P:ribose phosphate metabolic process"/>
    <property type="evidence" value="ECO:0007669"/>
    <property type="project" value="TreeGrafter"/>
</dbReference>
<feature type="binding site" evidence="13">
    <location>
        <position position="102"/>
    </location>
    <ligand>
        <name>Mg(2+)</name>
        <dbReference type="ChEBI" id="CHEBI:18420"/>
        <label>1</label>
    </ligand>
</feature>
<evidence type="ECO:0000313" key="16">
    <source>
        <dbReference type="EMBL" id="AJQ93921.1"/>
    </source>
</evidence>
<dbReference type="HOGENOM" id="CLU_062658_6_1_6"/>
<dbReference type="NCBIfam" id="TIGR00052">
    <property type="entry name" value="nudix-type nucleoside diphosphatase, YffH/AdpP family"/>
    <property type="match status" value="1"/>
</dbReference>
<name>A0A0C5VI19_9GAMM</name>
<keyword evidence="6 16" id="KW-0378">Hydrolase</keyword>
<keyword evidence="17" id="KW-1185">Reference proteome</keyword>
<evidence type="ECO:0000256" key="8">
    <source>
        <dbReference type="ARBA" id="ARBA00025164"/>
    </source>
</evidence>
<comment type="catalytic activity">
    <reaction evidence="12">
        <text>ADP-D-ribose + H2O = D-ribose 5-phosphate + AMP + 2 H(+)</text>
        <dbReference type="Rhea" id="RHEA:10412"/>
        <dbReference type="ChEBI" id="CHEBI:15377"/>
        <dbReference type="ChEBI" id="CHEBI:15378"/>
        <dbReference type="ChEBI" id="CHEBI:57967"/>
        <dbReference type="ChEBI" id="CHEBI:78346"/>
        <dbReference type="ChEBI" id="CHEBI:456215"/>
        <dbReference type="EC" id="3.6.1.13"/>
    </reaction>
</comment>
<evidence type="ECO:0000256" key="13">
    <source>
        <dbReference type="PIRSR" id="PIRSR604385-2"/>
    </source>
</evidence>
<comment type="function">
    <text evidence="8">Acts on ADP-mannose and ADP-glucose as well as ADP-ribose. Prevents glycogen biosynthesis. The reaction catalyzed by this enzyme is a limiting step of the gluconeogenic process.</text>
</comment>
<dbReference type="Gene3D" id="3.90.79.10">
    <property type="entry name" value="Nucleoside Triphosphate Pyrophosphohydrolase"/>
    <property type="match status" value="1"/>
</dbReference>
<feature type="binding site" evidence="13">
    <location>
        <position position="98"/>
    </location>
    <ligand>
        <name>Mg(2+)</name>
        <dbReference type="ChEBI" id="CHEBI:18420"/>
        <label>1</label>
    </ligand>
</feature>
<sequence length="196" mass="22102">MEFKIINRERVFDGFYKLDRFRVQHELFNGGMSTEIVREVMVRPDAVCVLLFDPTLDQLVFVEQFRVAASFHGSPWLLELVAGLIDKDETPEQVGRREAMEEAGLTLGRMEKICNYLPSPGGSNEKVFLYVAEVDSANAGGIYGLEEEGEDIKVHVLTTAEAFSALENGKINNAAGIMALQWLQLHKTRLRSLWSH</sequence>
<dbReference type="GO" id="GO:0006753">
    <property type="term" value="P:nucleoside phosphate metabolic process"/>
    <property type="evidence" value="ECO:0007669"/>
    <property type="project" value="TreeGrafter"/>
</dbReference>
<evidence type="ECO:0000256" key="5">
    <source>
        <dbReference type="ARBA" id="ARBA00022723"/>
    </source>
</evidence>
<dbReference type="InterPro" id="IPR000086">
    <property type="entry name" value="NUDIX_hydrolase_dom"/>
</dbReference>
<feature type="binding site" evidence="13">
    <location>
        <position position="82"/>
    </location>
    <ligand>
        <name>Mg(2+)</name>
        <dbReference type="ChEBI" id="CHEBI:18420"/>
        <label>1</label>
    </ligand>
</feature>
<evidence type="ECO:0000256" key="3">
    <source>
        <dbReference type="ARBA" id="ARBA00012453"/>
    </source>
</evidence>
<evidence type="ECO:0000256" key="11">
    <source>
        <dbReference type="ARBA" id="ARBA00033056"/>
    </source>
</evidence>
<evidence type="ECO:0000256" key="4">
    <source>
        <dbReference type="ARBA" id="ARBA00013297"/>
    </source>
</evidence>
<dbReference type="EMBL" id="CP007142">
    <property type="protein sequence ID" value="AJQ93921.1"/>
    <property type="molecule type" value="Genomic_DNA"/>
</dbReference>
<organism evidence="16 17">
    <name type="scientific">Gynuella sunshinyii YC6258</name>
    <dbReference type="NCBI Taxonomy" id="1445510"/>
    <lineage>
        <taxon>Bacteria</taxon>
        <taxon>Pseudomonadati</taxon>
        <taxon>Pseudomonadota</taxon>
        <taxon>Gammaproteobacteria</taxon>
        <taxon>Oceanospirillales</taxon>
        <taxon>Saccharospirillaceae</taxon>
        <taxon>Gynuella</taxon>
    </lineage>
</organism>
<evidence type="ECO:0000256" key="2">
    <source>
        <dbReference type="ARBA" id="ARBA00007482"/>
    </source>
</evidence>
<evidence type="ECO:0000259" key="15">
    <source>
        <dbReference type="PROSITE" id="PS51462"/>
    </source>
</evidence>
<dbReference type="InterPro" id="IPR004385">
    <property type="entry name" value="NDP_pyrophosphatase"/>
</dbReference>
<dbReference type="AlphaFoldDB" id="A0A0C5VI19"/>
<dbReference type="PATRIC" id="fig|1445510.3.peg.1838"/>
<evidence type="ECO:0000256" key="9">
    <source>
        <dbReference type="ARBA" id="ARBA00030162"/>
    </source>
</evidence>
<feature type="short sequence motif" description="Nudix box" evidence="14">
    <location>
        <begin position="83"/>
        <end position="105"/>
    </location>
</feature>
<evidence type="ECO:0000313" key="17">
    <source>
        <dbReference type="Proteomes" id="UP000032266"/>
    </source>
</evidence>
<evidence type="ECO:0000256" key="1">
    <source>
        <dbReference type="ARBA" id="ARBA00001946"/>
    </source>
</evidence>
<dbReference type="GO" id="GO:0047631">
    <property type="term" value="F:ADP-ribose diphosphatase activity"/>
    <property type="evidence" value="ECO:0007669"/>
    <property type="project" value="UniProtKB-EC"/>
</dbReference>
<dbReference type="CDD" id="cd24155">
    <property type="entry name" value="NUDIX_ADPRase"/>
    <property type="match status" value="1"/>
</dbReference>
<comment type="cofactor">
    <cofactor evidence="1 13">
        <name>Mg(2+)</name>
        <dbReference type="ChEBI" id="CHEBI:18420"/>
    </cofactor>
</comment>
<dbReference type="InterPro" id="IPR015797">
    <property type="entry name" value="NUDIX_hydrolase-like_dom_sf"/>
</dbReference>
<dbReference type="STRING" id="1445510.YC6258_01877"/>
<protein>
    <recommendedName>
        <fullName evidence="4">ADP-ribose pyrophosphatase</fullName>
        <ecNumber evidence="3">3.6.1.13</ecNumber>
    </recommendedName>
    <alternativeName>
        <fullName evidence="9">ADP-ribose diphosphatase</fullName>
    </alternativeName>
    <alternativeName>
        <fullName evidence="11">ADP-ribose phosphohydrolase</fullName>
    </alternativeName>
    <alternativeName>
        <fullName evidence="10">Adenosine diphosphoribose pyrophosphatase</fullName>
    </alternativeName>
</protein>
<feature type="domain" description="Nudix hydrolase" evidence="15">
    <location>
        <begin position="42"/>
        <end position="179"/>
    </location>
</feature>
<reference evidence="16 17" key="1">
    <citation type="submission" date="2014-01" db="EMBL/GenBank/DDBJ databases">
        <title>Full genme sequencing of cellulolytic bacterium Gynuella sunshinyii YC6258T gen. nov., sp. nov.</title>
        <authorList>
            <person name="Khan H."/>
            <person name="Chung E.J."/>
            <person name="Chung Y.R."/>
        </authorList>
    </citation>
    <scope>NUCLEOTIDE SEQUENCE [LARGE SCALE GENOMIC DNA]</scope>
    <source>
        <strain evidence="16 17">YC6258</strain>
    </source>
</reference>
<dbReference type="Pfam" id="PF00293">
    <property type="entry name" value="NUDIX"/>
    <property type="match status" value="1"/>
</dbReference>
<keyword evidence="5 13" id="KW-0479">Metal-binding</keyword>
<dbReference type="GO" id="GO:0019144">
    <property type="term" value="F:ADP-sugar diphosphatase activity"/>
    <property type="evidence" value="ECO:0007669"/>
    <property type="project" value="TreeGrafter"/>
</dbReference>
<gene>
    <name evidence="16" type="ORF">YC6258_01877</name>
</gene>
<dbReference type="PANTHER" id="PTHR11839:SF5">
    <property type="entry name" value="ADP-RIBOSE PYROPHOSPHATASE"/>
    <property type="match status" value="1"/>
</dbReference>
<dbReference type="PROSITE" id="PS51462">
    <property type="entry name" value="NUDIX"/>
    <property type="match status" value="1"/>
</dbReference>
<evidence type="ECO:0000256" key="6">
    <source>
        <dbReference type="ARBA" id="ARBA00022801"/>
    </source>
</evidence>
<dbReference type="PANTHER" id="PTHR11839">
    <property type="entry name" value="UDP/ADP-SUGAR PYROPHOSPHATASE"/>
    <property type="match status" value="1"/>
</dbReference>
<dbReference type="Proteomes" id="UP000032266">
    <property type="component" value="Chromosome"/>
</dbReference>
<dbReference type="KEGG" id="gsn:YC6258_01877"/>
<evidence type="ECO:0000256" key="10">
    <source>
        <dbReference type="ARBA" id="ARBA00030308"/>
    </source>
</evidence>
<evidence type="ECO:0000256" key="14">
    <source>
        <dbReference type="PIRSR" id="PIRSR604385-3"/>
    </source>
</evidence>
<keyword evidence="7 13" id="KW-0460">Magnesium</keyword>
<dbReference type="OrthoDB" id="5292471at2"/>
<dbReference type="RefSeq" id="WP_044616568.1">
    <property type="nucleotide sequence ID" value="NZ_CP007142.1"/>
</dbReference>
<comment type="similarity">
    <text evidence="2">Belongs to the Nudix hydrolase family. NudF subfamily.</text>
</comment>
<proteinExistence type="inferred from homology"/>
<evidence type="ECO:0000256" key="12">
    <source>
        <dbReference type="ARBA" id="ARBA00049546"/>
    </source>
</evidence>
<dbReference type="GO" id="GO:0046872">
    <property type="term" value="F:metal ion binding"/>
    <property type="evidence" value="ECO:0007669"/>
    <property type="project" value="UniProtKB-KW"/>
</dbReference>
<dbReference type="EC" id="3.6.1.13" evidence="3"/>